<dbReference type="SMART" id="SM01328">
    <property type="entry name" value="zf-3CxxC"/>
    <property type="match status" value="1"/>
</dbReference>
<evidence type="ECO:0000313" key="9">
    <source>
        <dbReference type="Proteomes" id="UP000504632"/>
    </source>
</evidence>
<keyword evidence="9" id="KW-1185">Reference proteome</keyword>
<evidence type="ECO:0000259" key="8">
    <source>
        <dbReference type="SMART" id="SM01328"/>
    </source>
</evidence>
<keyword evidence="3" id="KW-0479">Metal-binding</keyword>
<dbReference type="InterPro" id="IPR027377">
    <property type="entry name" value="ZAR1/RTP1-5-like_Znf-3CxxC"/>
</dbReference>
<dbReference type="GO" id="GO:0006612">
    <property type="term" value="P:protein targeting to membrane"/>
    <property type="evidence" value="ECO:0007669"/>
    <property type="project" value="TreeGrafter"/>
</dbReference>
<dbReference type="GeneID" id="115825647"/>
<keyword evidence="7" id="KW-0472">Membrane</keyword>
<dbReference type="GO" id="GO:0051205">
    <property type="term" value="P:protein insertion into membrane"/>
    <property type="evidence" value="ECO:0007669"/>
    <property type="project" value="TreeGrafter"/>
</dbReference>
<dbReference type="GO" id="GO:0008270">
    <property type="term" value="F:zinc ion binding"/>
    <property type="evidence" value="ECO:0007669"/>
    <property type="project" value="UniProtKB-KW"/>
</dbReference>
<dbReference type="GO" id="GO:0016020">
    <property type="term" value="C:membrane"/>
    <property type="evidence" value="ECO:0007669"/>
    <property type="project" value="UniProtKB-SubCell"/>
</dbReference>
<evidence type="ECO:0000256" key="1">
    <source>
        <dbReference type="ARBA" id="ARBA00004167"/>
    </source>
</evidence>
<dbReference type="PANTHER" id="PTHR14402:SF20">
    <property type="entry name" value="RECEPTOR-TRANSPORTING PROTEIN 2"/>
    <property type="match status" value="1"/>
</dbReference>
<evidence type="ECO:0000256" key="7">
    <source>
        <dbReference type="ARBA" id="ARBA00023136"/>
    </source>
</evidence>
<protein>
    <submittedName>
        <fullName evidence="10">Receptor-transporting protein 3-like</fullName>
    </submittedName>
</protein>
<dbReference type="PANTHER" id="PTHR14402">
    <property type="entry name" value="RECEPTOR TRANSPORTING PROTEIN"/>
    <property type="match status" value="1"/>
</dbReference>
<gene>
    <name evidence="10" type="primary">LOC115825647</name>
</gene>
<feature type="domain" description="3CxxC-type" evidence="8">
    <location>
        <begin position="55"/>
        <end position="166"/>
    </location>
</feature>
<dbReference type="RefSeq" id="XP_030645294.1">
    <property type="nucleotide sequence ID" value="XM_030789434.1"/>
</dbReference>
<keyword evidence="2" id="KW-0812">Transmembrane</keyword>
<evidence type="ECO:0000256" key="3">
    <source>
        <dbReference type="ARBA" id="ARBA00022723"/>
    </source>
</evidence>
<accession>A0A6J2WLE6</accession>
<evidence type="ECO:0000313" key="10">
    <source>
        <dbReference type="RefSeq" id="XP_030645294.1"/>
    </source>
</evidence>
<evidence type="ECO:0000256" key="4">
    <source>
        <dbReference type="ARBA" id="ARBA00022771"/>
    </source>
</evidence>
<proteinExistence type="predicted"/>
<dbReference type="InParanoid" id="A0A6J2WLE6"/>
<dbReference type="Proteomes" id="UP000504632">
    <property type="component" value="Chromosome 12"/>
</dbReference>
<sequence length="171" mass="20253">MPTDWIPSLWLDMFDEMVEEELDYNDYWTFNFNYKLLAKLTADERRRGWKIYSHCAPGQFRCGTCSRSWRSARVVVLFKYRLRTNSERGTVLMRPFCQAYRRCDGDFYFPGFSKKNAEEALLRLFGKIRKNCYGEEEEEDDSCSVGSERVRTKPHEASFCEACDLEICCTD</sequence>
<evidence type="ECO:0000256" key="6">
    <source>
        <dbReference type="ARBA" id="ARBA00022989"/>
    </source>
</evidence>
<evidence type="ECO:0000256" key="2">
    <source>
        <dbReference type="ARBA" id="ARBA00022692"/>
    </source>
</evidence>
<dbReference type="AlphaFoldDB" id="A0A6J2WLE6"/>
<keyword evidence="6" id="KW-1133">Transmembrane helix</keyword>
<dbReference type="InterPro" id="IPR026096">
    <property type="entry name" value="R-trans_p"/>
</dbReference>
<reference evidence="10" key="1">
    <citation type="submission" date="2025-08" db="UniProtKB">
        <authorList>
            <consortium name="RefSeq"/>
        </authorList>
    </citation>
    <scope>IDENTIFICATION</scope>
</reference>
<comment type="subcellular location">
    <subcellularLocation>
        <location evidence="1">Membrane</location>
        <topology evidence="1">Single-pass membrane protein</topology>
    </subcellularLocation>
</comment>
<dbReference type="OrthoDB" id="8121437at2759"/>
<keyword evidence="4" id="KW-0863">Zinc-finger</keyword>
<organism evidence="9 10">
    <name type="scientific">Chanos chanos</name>
    <name type="common">Milkfish</name>
    <name type="synonym">Mugil chanos</name>
    <dbReference type="NCBI Taxonomy" id="29144"/>
    <lineage>
        <taxon>Eukaryota</taxon>
        <taxon>Metazoa</taxon>
        <taxon>Chordata</taxon>
        <taxon>Craniata</taxon>
        <taxon>Vertebrata</taxon>
        <taxon>Euteleostomi</taxon>
        <taxon>Actinopterygii</taxon>
        <taxon>Neopterygii</taxon>
        <taxon>Teleostei</taxon>
        <taxon>Ostariophysi</taxon>
        <taxon>Gonorynchiformes</taxon>
        <taxon>Chanidae</taxon>
        <taxon>Chanos</taxon>
    </lineage>
</organism>
<dbReference type="GO" id="GO:0031849">
    <property type="term" value="F:olfactory receptor binding"/>
    <property type="evidence" value="ECO:0007669"/>
    <property type="project" value="TreeGrafter"/>
</dbReference>
<keyword evidence="5" id="KW-0862">Zinc</keyword>
<name>A0A6J2WLE6_CHACN</name>
<dbReference type="Pfam" id="PF13695">
    <property type="entry name" value="Zn_ribbon_3CxxC"/>
    <property type="match status" value="1"/>
</dbReference>
<evidence type="ECO:0000256" key="5">
    <source>
        <dbReference type="ARBA" id="ARBA00022833"/>
    </source>
</evidence>